<organism evidence="10 11">
    <name type="scientific">Conoideocrella luteorostrata</name>
    <dbReference type="NCBI Taxonomy" id="1105319"/>
    <lineage>
        <taxon>Eukaryota</taxon>
        <taxon>Fungi</taxon>
        <taxon>Dikarya</taxon>
        <taxon>Ascomycota</taxon>
        <taxon>Pezizomycotina</taxon>
        <taxon>Sordariomycetes</taxon>
        <taxon>Hypocreomycetidae</taxon>
        <taxon>Hypocreales</taxon>
        <taxon>Clavicipitaceae</taxon>
        <taxon>Conoideocrella</taxon>
    </lineage>
</organism>
<dbReference type="InterPro" id="IPR016162">
    <property type="entry name" value="Ald_DH_N"/>
</dbReference>
<evidence type="ECO:0000256" key="7">
    <source>
        <dbReference type="ARBA" id="ARBA00032259"/>
    </source>
</evidence>
<keyword evidence="4" id="KW-0560">Oxidoreductase</keyword>
<proteinExistence type="inferred from homology"/>
<dbReference type="GO" id="GO:0010133">
    <property type="term" value="P:L-proline catabolic process to L-glutamate"/>
    <property type="evidence" value="ECO:0007669"/>
    <property type="project" value="TreeGrafter"/>
</dbReference>
<dbReference type="GO" id="GO:0005759">
    <property type="term" value="C:mitochondrial matrix"/>
    <property type="evidence" value="ECO:0007669"/>
    <property type="project" value="TreeGrafter"/>
</dbReference>
<dbReference type="PANTHER" id="PTHR42862:SF1">
    <property type="entry name" value="DELTA-1-PYRROLINE-5-CARBOXYLATE DEHYDROGENASE 2, ISOFORM A-RELATED"/>
    <property type="match status" value="1"/>
</dbReference>
<name>A0AAJ0CGY0_9HYPO</name>
<protein>
    <recommendedName>
        <fullName evidence="7">L-glutamate gamma-semialdehyde dehydrogenase</fullName>
        <ecNumber evidence="3">1.2.1.88</ecNumber>
    </recommendedName>
    <alternativeName>
        <fullName evidence="7">L-glutamate gamma-semialdehyde dehydrogenase</fullName>
    </alternativeName>
</protein>
<keyword evidence="11" id="KW-1185">Reference proteome</keyword>
<dbReference type="FunFam" id="3.40.309.10:FF:000005">
    <property type="entry name" value="1-pyrroline-5-carboxylate dehydrogenase 1"/>
    <property type="match status" value="1"/>
</dbReference>
<dbReference type="PANTHER" id="PTHR42862">
    <property type="entry name" value="DELTA-1-PYRROLINE-5-CARBOXYLATE DEHYDROGENASE 1, ISOFORM A-RELATED"/>
    <property type="match status" value="1"/>
</dbReference>
<dbReference type="GO" id="GO:0003842">
    <property type="term" value="F:L-glutamate gamma-semialdehyde dehydrogenase activity"/>
    <property type="evidence" value="ECO:0007669"/>
    <property type="project" value="UniProtKB-EC"/>
</dbReference>
<sequence length="558" mass="61209">MFAVHQYPKPSNADGLLYAPGSDERKLLVAALAELEKTTAGIPSIINGERIYSGRKSSQINPWDCNGPALAEYHEVAEETVKNKAIPGALEARKAWANMPFNERAAIYKRAAKLVETPKYRWRLMAATMIGQGKTCGQADGDCITEVIDTLNFHVYFCHQLYQQQPPKQSDSAYSTLDYRPLEGFLLAISPFNFTALGAHIAFTPAILGNVVLWKPSPMAVLSNYILYQLMEEAGMPPGVIQFLPVKDPRVVVDPALASADFSGLHYTGSSAVLKSLWAKIGGNVDVYKTFRRVVGESGGKNFHLIHNSSKDDVDWIASAAIRSAYEFQGQKCSALSRLYVPRSMWEQGDLKNALVREAAKMTHGDNVKQLHHPLGPVVSEVSFDRFSEFIKNAQEDGHQLIYGGKHDKSKGFFVQPAIFKANAAKVTEKSDILTREFFGPLFAVLTYDDASPTGFEDVCDLVDRTSEYGLAGSVFARDRNAVHIANERLRDSVGMFCINDKCTGAVIGANPFGGARASGTNDKANSVNVLLRFSSIRCVKDSFLSSSSTLDACHIID</sequence>
<evidence type="ECO:0000259" key="9">
    <source>
        <dbReference type="Pfam" id="PF00171"/>
    </source>
</evidence>
<feature type="domain" description="Aldehyde dehydrogenase" evidence="9">
    <location>
        <begin position="57"/>
        <end position="538"/>
    </location>
</feature>
<evidence type="ECO:0000256" key="3">
    <source>
        <dbReference type="ARBA" id="ARBA00012884"/>
    </source>
</evidence>
<keyword evidence="5" id="KW-0520">NAD</keyword>
<dbReference type="Gene3D" id="3.40.309.10">
    <property type="entry name" value="Aldehyde Dehydrogenase, Chain A, domain 2"/>
    <property type="match status" value="1"/>
</dbReference>
<dbReference type="EC" id="1.2.1.88" evidence="3"/>
<dbReference type="PROSITE" id="PS00070">
    <property type="entry name" value="ALDEHYDE_DEHYDR_CYS"/>
    <property type="match status" value="1"/>
</dbReference>
<gene>
    <name evidence="10" type="ORF">QQS21_009536</name>
</gene>
<evidence type="ECO:0000256" key="1">
    <source>
        <dbReference type="ARBA" id="ARBA00004786"/>
    </source>
</evidence>
<dbReference type="InterPro" id="IPR016163">
    <property type="entry name" value="Ald_DH_C"/>
</dbReference>
<accession>A0AAJ0CGY0</accession>
<dbReference type="InterPro" id="IPR016161">
    <property type="entry name" value="Ald_DH/histidinol_DH"/>
</dbReference>
<evidence type="ECO:0000256" key="5">
    <source>
        <dbReference type="ARBA" id="ARBA00023027"/>
    </source>
</evidence>
<dbReference type="Pfam" id="PF00171">
    <property type="entry name" value="Aldedh"/>
    <property type="match status" value="1"/>
</dbReference>
<dbReference type="SUPFAM" id="SSF53720">
    <property type="entry name" value="ALDH-like"/>
    <property type="match status" value="1"/>
</dbReference>
<reference evidence="10" key="1">
    <citation type="submission" date="2023-06" db="EMBL/GenBank/DDBJ databases">
        <title>Conoideocrella luteorostrata (Hypocreales: Clavicipitaceae), a potential biocontrol fungus for elongate hemlock scale in United States Christmas tree production areas.</title>
        <authorList>
            <person name="Barrett H."/>
            <person name="Lovett B."/>
            <person name="Macias A.M."/>
            <person name="Stajich J.E."/>
            <person name="Kasson M.T."/>
        </authorList>
    </citation>
    <scope>NUCLEOTIDE SEQUENCE</scope>
    <source>
        <strain evidence="10">ARSEF 14590</strain>
    </source>
</reference>
<evidence type="ECO:0000313" key="10">
    <source>
        <dbReference type="EMBL" id="KAK2592764.1"/>
    </source>
</evidence>
<dbReference type="InterPro" id="IPR015590">
    <property type="entry name" value="Aldehyde_DH_dom"/>
</dbReference>
<dbReference type="InterPro" id="IPR016160">
    <property type="entry name" value="Ald_DH_CS_CYS"/>
</dbReference>
<dbReference type="Proteomes" id="UP001251528">
    <property type="component" value="Unassembled WGS sequence"/>
</dbReference>
<evidence type="ECO:0000256" key="4">
    <source>
        <dbReference type="ARBA" id="ARBA00023002"/>
    </source>
</evidence>
<keyword evidence="6" id="KW-0642">Proline metabolism</keyword>
<comment type="similarity">
    <text evidence="2">Belongs to the aldehyde dehydrogenase family.</text>
</comment>
<comment type="catalytic activity">
    <reaction evidence="8">
        <text>L-glutamate 5-semialdehyde + NAD(+) + H2O = L-glutamate + NADH + 2 H(+)</text>
        <dbReference type="Rhea" id="RHEA:30235"/>
        <dbReference type="ChEBI" id="CHEBI:15377"/>
        <dbReference type="ChEBI" id="CHEBI:15378"/>
        <dbReference type="ChEBI" id="CHEBI:29985"/>
        <dbReference type="ChEBI" id="CHEBI:57540"/>
        <dbReference type="ChEBI" id="CHEBI:57945"/>
        <dbReference type="ChEBI" id="CHEBI:58066"/>
        <dbReference type="EC" id="1.2.1.88"/>
    </reaction>
</comment>
<evidence type="ECO:0000313" key="11">
    <source>
        <dbReference type="Proteomes" id="UP001251528"/>
    </source>
</evidence>
<dbReference type="InterPro" id="IPR050485">
    <property type="entry name" value="Proline_metab_enzyme"/>
</dbReference>
<dbReference type="Gene3D" id="3.40.605.10">
    <property type="entry name" value="Aldehyde Dehydrogenase, Chain A, domain 1"/>
    <property type="match status" value="1"/>
</dbReference>
<evidence type="ECO:0000256" key="8">
    <source>
        <dbReference type="ARBA" id="ARBA00048142"/>
    </source>
</evidence>
<comment type="caution">
    <text evidence="10">The sequence shown here is derived from an EMBL/GenBank/DDBJ whole genome shotgun (WGS) entry which is preliminary data.</text>
</comment>
<evidence type="ECO:0000256" key="2">
    <source>
        <dbReference type="ARBA" id="ARBA00009986"/>
    </source>
</evidence>
<dbReference type="AlphaFoldDB" id="A0AAJ0CGY0"/>
<dbReference type="EMBL" id="JASWJB010000247">
    <property type="protein sequence ID" value="KAK2592764.1"/>
    <property type="molecule type" value="Genomic_DNA"/>
</dbReference>
<dbReference type="FunFam" id="3.40.605.10:FF:000006">
    <property type="entry name" value="1-pyrroline-5-carboxylate dehydrogenase"/>
    <property type="match status" value="1"/>
</dbReference>
<comment type="pathway">
    <text evidence="1">Amino-acid degradation; L-proline degradation into L-glutamate; L-glutamate from L-proline: step 2/2.</text>
</comment>
<evidence type="ECO:0000256" key="6">
    <source>
        <dbReference type="ARBA" id="ARBA00023062"/>
    </source>
</evidence>